<dbReference type="AlphaFoldDB" id="A0A9X2XSB9"/>
<reference evidence="1" key="1">
    <citation type="submission" date="2022-09" db="EMBL/GenBank/DDBJ databases">
        <authorList>
            <person name="Cesa-Luna C."/>
            <person name="Girard L."/>
            <person name="Lood C."/>
            <person name="Hofte M."/>
            <person name="De Mot R."/>
        </authorList>
    </citation>
    <scope>NUCLEOTIDE SEQUENCE</scope>
    <source>
        <strain evidence="1">B1M3-32</strain>
    </source>
</reference>
<accession>A0A9X2XSB9</accession>
<sequence>MLTISQQQWLLMEDAFTGMTCARVVQHLKDHHHDMIQRLTPEALQAFADRAVRDAQVAGFSAHRDYCCYASLRLLEPGFESRPQVQAILLQSSQADDTRMARILSALEADAAPQVTP</sequence>
<evidence type="ECO:0000313" key="1">
    <source>
        <dbReference type="EMBL" id="MCU7251923.1"/>
    </source>
</evidence>
<organism evidence="1 2">
    <name type="scientific">Pseudomonas koreensis</name>
    <dbReference type="NCBI Taxonomy" id="198620"/>
    <lineage>
        <taxon>Bacteria</taxon>
        <taxon>Pseudomonadati</taxon>
        <taxon>Pseudomonadota</taxon>
        <taxon>Gammaproteobacteria</taxon>
        <taxon>Pseudomonadales</taxon>
        <taxon>Pseudomonadaceae</taxon>
        <taxon>Pseudomonas</taxon>
    </lineage>
</organism>
<name>A0A9X2XSB9_9PSED</name>
<dbReference type="EMBL" id="JAOSKY010000034">
    <property type="protein sequence ID" value="MCU7251923.1"/>
    <property type="molecule type" value="Genomic_DNA"/>
</dbReference>
<protein>
    <submittedName>
        <fullName evidence="1">Uncharacterized protein</fullName>
    </submittedName>
</protein>
<dbReference type="RefSeq" id="WP_301623790.1">
    <property type="nucleotide sequence ID" value="NZ_JAOSKY010000034.1"/>
</dbReference>
<reference evidence="1" key="2">
    <citation type="journal article" date="2023" name="mSystems">
        <title>Charting the Lipopeptidome of Nonpathogenic Pseudomonas.</title>
        <authorList>
            <person name="Cesa-Luna C."/>
            <person name="Geudens N."/>
            <person name="Girard L."/>
            <person name="De Roo V."/>
            <person name="Maklad H.R."/>
            <person name="Martins J.C."/>
            <person name="Hofte M."/>
            <person name="De Mot R."/>
        </authorList>
    </citation>
    <scope>NUCLEOTIDE SEQUENCE</scope>
    <source>
        <strain evidence="1">B1M3-32</strain>
    </source>
</reference>
<dbReference type="Proteomes" id="UP001139955">
    <property type="component" value="Unassembled WGS sequence"/>
</dbReference>
<evidence type="ECO:0000313" key="2">
    <source>
        <dbReference type="Proteomes" id="UP001139955"/>
    </source>
</evidence>
<keyword evidence="2" id="KW-1185">Reference proteome</keyword>
<gene>
    <name evidence="1" type="ORF">OC940_29270</name>
</gene>
<comment type="caution">
    <text evidence="1">The sequence shown here is derived from an EMBL/GenBank/DDBJ whole genome shotgun (WGS) entry which is preliminary data.</text>
</comment>
<proteinExistence type="predicted"/>